<organism evidence="3 4">
    <name type="scientific">Leptonema illini DSM 21528</name>
    <dbReference type="NCBI Taxonomy" id="929563"/>
    <lineage>
        <taxon>Bacteria</taxon>
        <taxon>Pseudomonadati</taxon>
        <taxon>Spirochaetota</taxon>
        <taxon>Spirochaetia</taxon>
        <taxon>Leptospirales</taxon>
        <taxon>Leptospiraceae</taxon>
        <taxon>Leptonema</taxon>
    </lineage>
</organism>
<dbReference type="EMBL" id="JH597773">
    <property type="protein sequence ID" value="EHQ07361.1"/>
    <property type="molecule type" value="Genomic_DNA"/>
</dbReference>
<dbReference type="HOGENOM" id="CLU_1007606_0_0_12"/>
<dbReference type="RefSeq" id="WP_002773180.1">
    <property type="nucleotide sequence ID" value="NZ_JH597773.1"/>
</dbReference>
<sequence length="276" mass="30478">MHRIIPFAAALMLASCSSTVIQSPSGTTPVALGGQQSNCTLKKSQKQWGLLFGVYPFKKAVLDDSVLSPDRSYRIKESYSWQDATLSILGGAVMSLNVKTIDVEECDQRFVIRTPAEIEKEEEQIVQAGLDLYMKLSSNDGGETVLILKSGETKIGRIESLDERSIVLLTKMKPVEVEPVDRIVLRGGQTVLGTVLRQSKDVVVVRTSSGLKHLNKKDIQTILYYKKKASADEKKEDEEAIERVTIARNDIRRIVLREPAAAATPSSQDKKSETAN</sequence>
<keyword evidence="4" id="KW-1185">Reference proteome</keyword>
<evidence type="ECO:0008006" key="5">
    <source>
        <dbReference type="Google" id="ProtNLM"/>
    </source>
</evidence>
<dbReference type="AlphaFoldDB" id="H2CBI6"/>
<evidence type="ECO:0000256" key="2">
    <source>
        <dbReference type="SAM" id="SignalP"/>
    </source>
</evidence>
<protein>
    <recommendedName>
        <fullName evidence="5">Flagellar assembly protein T C-terminal domain-containing protein</fullName>
    </recommendedName>
</protein>
<feature type="signal peptide" evidence="2">
    <location>
        <begin position="1"/>
        <end position="22"/>
    </location>
</feature>
<proteinExistence type="predicted"/>
<evidence type="ECO:0000313" key="3">
    <source>
        <dbReference type="EMBL" id="EHQ07361.1"/>
    </source>
</evidence>
<name>H2CBI6_9LEPT</name>
<gene>
    <name evidence="3" type="ORF">Lepil_2689</name>
</gene>
<accession>H2CBI6</accession>
<evidence type="ECO:0000313" key="4">
    <source>
        <dbReference type="Proteomes" id="UP000005737"/>
    </source>
</evidence>
<dbReference type="Proteomes" id="UP000005737">
    <property type="component" value="Unassembled WGS sequence"/>
</dbReference>
<dbReference type="STRING" id="183.GCA_002009735_02001"/>
<dbReference type="NCBIfam" id="NF047624">
    <property type="entry name" value="LIC_13076_fam"/>
    <property type="match status" value="1"/>
</dbReference>
<feature type="region of interest" description="Disordered" evidence="1">
    <location>
        <begin position="257"/>
        <end position="276"/>
    </location>
</feature>
<evidence type="ECO:0000256" key="1">
    <source>
        <dbReference type="SAM" id="MobiDB-lite"/>
    </source>
</evidence>
<dbReference type="PROSITE" id="PS51257">
    <property type="entry name" value="PROKAR_LIPOPROTEIN"/>
    <property type="match status" value="1"/>
</dbReference>
<reference evidence="3 4" key="1">
    <citation type="submission" date="2011-10" db="EMBL/GenBank/DDBJ databases">
        <title>The Improved High-Quality Draft genome of Leptonema illini DSM 21528.</title>
        <authorList>
            <consortium name="US DOE Joint Genome Institute (JGI-PGF)"/>
            <person name="Lucas S."/>
            <person name="Copeland A."/>
            <person name="Lapidus A."/>
            <person name="Glavina del Rio T."/>
            <person name="Dalin E."/>
            <person name="Tice H."/>
            <person name="Bruce D."/>
            <person name="Goodwin L."/>
            <person name="Pitluck S."/>
            <person name="Peters L."/>
            <person name="Mikhailova N."/>
            <person name="Held B."/>
            <person name="Kyrpides N."/>
            <person name="Mavromatis K."/>
            <person name="Ivanova N."/>
            <person name="Markowitz V."/>
            <person name="Cheng J.-F."/>
            <person name="Hugenholtz P."/>
            <person name="Woyke T."/>
            <person name="Wu D."/>
            <person name="Gronow S."/>
            <person name="Wellnitz S."/>
            <person name="Brambilla E.-M."/>
            <person name="Klenk H.-P."/>
            <person name="Eisen J.A."/>
        </authorList>
    </citation>
    <scope>NUCLEOTIDE SEQUENCE [LARGE SCALE GENOMIC DNA]</scope>
    <source>
        <strain evidence="3 4">DSM 21528</strain>
    </source>
</reference>
<keyword evidence="2" id="KW-0732">Signal</keyword>
<feature type="chain" id="PRO_5003560714" description="Flagellar assembly protein T C-terminal domain-containing protein" evidence="2">
    <location>
        <begin position="23"/>
        <end position="276"/>
    </location>
</feature>